<feature type="transmembrane region" description="Helical" evidence="7">
    <location>
        <begin position="128"/>
        <end position="145"/>
    </location>
</feature>
<evidence type="ECO:0000313" key="10">
    <source>
        <dbReference type="EMBL" id="GJJ43476.1"/>
    </source>
</evidence>
<feature type="domain" description="Threonine/Serine exporter ThrE" evidence="9">
    <location>
        <begin position="289"/>
        <end position="414"/>
    </location>
</feature>
<keyword evidence="2" id="KW-1003">Cell membrane</keyword>
<evidence type="ECO:0000256" key="6">
    <source>
        <dbReference type="ARBA" id="ARBA00034125"/>
    </source>
</evidence>
<evidence type="ECO:0000256" key="2">
    <source>
        <dbReference type="ARBA" id="ARBA00022475"/>
    </source>
</evidence>
<evidence type="ECO:0000256" key="5">
    <source>
        <dbReference type="ARBA" id="ARBA00023136"/>
    </source>
</evidence>
<accession>A0ABD0BL89</accession>
<evidence type="ECO:0000313" key="11">
    <source>
        <dbReference type="Proteomes" id="UP001205910"/>
    </source>
</evidence>
<organism evidence="10 11">
    <name type="scientific">Corynebacterium ulcerans</name>
    <dbReference type="NCBI Taxonomy" id="65058"/>
    <lineage>
        <taxon>Bacteria</taxon>
        <taxon>Bacillati</taxon>
        <taxon>Actinomycetota</taxon>
        <taxon>Actinomycetes</taxon>
        <taxon>Mycobacteriales</taxon>
        <taxon>Corynebacteriaceae</taxon>
        <taxon>Corynebacterium</taxon>
    </lineage>
</organism>
<name>A0ABD0BL89_CORUL</name>
<feature type="transmembrane region" description="Helical" evidence="7">
    <location>
        <begin position="282"/>
        <end position="303"/>
    </location>
</feature>
<comment type="caution">
    <text evidence="10">The sequence shown here is derived from an EMBL/GenBank/DDBJ whole genome shotgun (WGS) entry which is preliminary data.</text>
</comment>
<evidence type="ECO:0000259" key="9">
    <source>
        <dbReference type="Pfam" id="PF12821"/>
    </source>
</evidence>
<dbReference type="EMBL" id="BQFK01000004">
    <property type="protein sequence ID" value="GJJ43476.1"/>
    <property type="molecule type" value="Genomic_DNA"/>
</dbReference>
<feature type="domain" description="Threonine/serine exporter-like N-terminal" evidence="8">
    <location>
        <begin position="24"/>
        <end position="265"/>
    </location>
</feature>
<comment type="similarity">
    <text evidence="6">Belongs to the ThrE exporter (TC 2.A.79) family.</text>
</comment>
<keyword evidence="5 7" id="KW-0472">Membrane</keyword>
<feature type="transmembrane region" description="Helical" evidence="7">
    <location>
        <begin position="151"/>
        <end position="168"/>
    </location>
</feature>
<dbReference type="GO" id="GO:0005886">
    <property type="term" value="C:plasma membrane"/>
    <property type="evidence" value="ECO:0007669"/>
    <property type="project" value="UniProtKB-SubCell"/>
</dbReference>
<keyword evidence="4 7" id="KW-1133">Transmembrane helix</keyword>
<evidence type="ECO:0000256" key="7">
    <source>
        <dbReference type="SAM" id="Phobius"/>
    </source>
</evidence>
<proteinExistence type="inferred from homology"/>
<dbReference type="Pfam" id="PF06738">
    <property type="entry name" value="ThrE"/>
    <property type="match status" value="1"/>
</dbReference>
<dbReference type="PANTHER" id="PTHR34390:SF2">
    <property type="entry name" value="SUCCINATE TRANSPORTER SUBUNIT YJJP-RELATED"/>
    <property type="match status" value="1"/>
</dbReference>
<protein>
    <submittedName>
        <fullName evidence="10">Membrane protein</fullName>
    </submittedName>
</protein>
<gene>
    <name evidence="10" type="ORF">CULCOIPH005_16650</name>
</gene>
<evidence type="ECO:0000256" key="1">
    <source>
        <dbReference type="ARBA" id="ARBA00004651"/>
    </source>
</evidence>
<dbReference type="Pfam" id="PF12821">
    <property type="entry name" value="ThrE_2"/>
    <property type="match status" value="1"/>
</dbReference>
<evidence type="ECO:0000256" key="4">
    <source>
        <dbReference type="ARBA" id="ARBA00022989"/>
    </source>
</evidence>
<dbReference type="AlphaFoldDB" id="A0ABD0BL89"/>
<keyword evidence="3 7" id="KW-0812">Transmembrane</keyword>
<dbReference type="InterPro" id="IPR050539">
    <property type="entry name" value="ThrE_Dicarb/AminoAcid_Exp"/>
</dbReference>
<evidence type="ECO:0000259" key="8">
    <source>
        <dbReference type="Pfam" id="PF06738"/>
    </source>
</evidence>
<feature type="transmembrane region" description="Helical" evidence="7">
    <location>
        <begin position="180"/>
        <end position="202"/>
    </location>
</feature>
<feature type="transmembrane region" description="Helical" evidence="7">
    <location>
        <begin position="214"/>
        <end position="236"/>
    </location>
</feature>
<evidence type="ECO:0000256" key="3">
    <source>
        <dbReference type="ARBA" id="ARBA00022692"/>
    </source>
</evidence>
<feature type="transmembrane region" description="Helical" evidence="7">
    <location>
        <begin position="248"/>
        <end position="270"/>
    </location>
</feature>
<dbReference type="PANTHER" id="PTHR34390">
    <property type="entry name" value="UPF0442 PROTEIN YJJB-RELATED"/>
    <property type="match status" value="1"/>
</dbReference>
<dbReference type="InterPro" id="IPR010619">
    <property type="entry name" value="ThrE-like_N"/>
</dbReference>
<reference evidence="10 11" key="1">
    <citation type="submission" date="2021-11" db="EMBL/GenBank/DDBJ databases">
        <title>Whole genome sequences of diphtheriae toxin producing Corynebacterium ulcerans isolates from cats in Osaka, Japan.</title>
        <authorList>
            <person name="Umeda K."/>
            <person name="Hirai Y."/>
        </authorList>
    </citation>
    <scope>NUCLEOTIDE SEQUENCE [LARGE SCALE GENOMIC DNA]</scope>
    <source>
        <strain evidence="10 11">12109B-1</strain>
    </source>
</reference>
<feature type="transmembrane region" description="Helical" evidence="7">
    <location>
        <begin position="24"/>
        <end position="43"/>
    </location>
</feature>
<comment type="subcellular location">
    <subcellularLocation>
        <location evidence="1">Cell membrane</location>
        <topology evidence="1">Multi-pass membrane protein</topology>
    </subcellularLocation>
</comment>
<feature type="transmembrane region" description="Helical" evidence="7">
    <location>
        <begin position="364"/>
        <end position="384"/>
    </location>
</feature>
<dbReference type="InterPro" id="IPR024528">
    <property type="entry name" value="ThrE_2"/>
</dbReference>
<dbReference type="Proteomes" id="UP001205910">
    <property type="component" value="Unassembled WGS sequence"/>
</dbReference>
<feature type="transmembrane region" description="Helical" evidence="7">
    <location>
        <begin position="333"/>
        <end position="352"/>
    </location>
</feature>
<feature type="transmembrane region" description="Helical" evidence="7">
    <location>
        <begin position="396"/>
        <end position="416"/>
    </location>
</feature>
<sequence>MSGWRYYRYVDNHDQYRMGVEADAVIRLGMLLMGAGTSGYRVIRAMKRAARALGFDRMDAVVGVTQITSTFHRGDSFRTIVARSQSPAVDASRIEALESLSHSLHHEITAEDLNTALDKIVDNVRKRWSLLVVSLAAALACASFAVLNHFAIVEIALVAVSAGLGQAVRTHLHHKHMHQLGCVVAAGTVACLTFFALAHILIRIDAGETQNFTAGYVAAVLFLVPGFPLFSAMIDLGRFDFDAGVSRLVYAVTVILTATFSVAMISWATGLNPEPVIVEPGSSWYAVAALASFVGIGGFAFLFNSSRRMALVAATVGTTANVIRLLLEANGSTGYFAVFIGGLIIGLFGAVASKSVNLPRITTTVPAAVILMPGTAMFRAVYYLNRGDMDQALVNAATAMMVVFSISAGLVLARLLTDKSWTYGKLIEFDKLGHD</sequence>